<keyword evidence="3" id="KW-1185">Reference proteome</keyword>
<dbReference type="Proteomes" id="UP000016923">
    <property type="component" value="Unassembled WGS sequence"/>
</dbReference>
<gene>
    <name evidence="2" type="ORF">F503_04864</name>
</gene>
<sequence length="91" mass="10891">MGHYEYTHSYGHGHRHRHGGHHRHSRHNRHKSHSNHNSAVDNWNAFFKDYSSEYKDGFYVGPPKKSLICRFFSCIFGSSSSKKNKHRKRRR</sequence>
<accession>S3BX22</accession>
<reference evidence="2 3" key="1">
    <citation type="journal article" date="2013" name="BMC Genomics">
        <title>The genome and transcriptome of the pine saprophyte Ophiostoma piceae, and a comparison with the bark beetle-associated pine pathogen Grosmannia clavigera.</title>
        <authorList>
            <person name="Haridas S."/>
            <person name="Wang Y."/>
            <person name="Lim L."/>
            <person name="Massoumi Alamouti S."/>
            <person name="Jackman S."/>
            <person name="Docking R."/>
            <person name="Robertson G."/>
            <person name="Birol I."/>
            <person name="Bohlmann J."/>
            <person name="Breuil C."/>
        </authorList>
    </citation>
    <scope>NUCLEOTIDE SEQUENCE [LARGE SCALE GENOMIC DNA]</scope>
    <source>
        <strain evidence="2 3">UAMH 11346</strain>
    </source>
</reference>
<dbReference type="VEuPathDB" id="FungiDB:F503_04864"/>
<proteinExistence type="predicted"/>
<evidence type="ECO:0000313" key="3">
    <source>
        <dbReference type="Proteomes" id="UP000016923"/>
    </source>
</evidence>
<dbReference type="EMBL" id="KE148163">
    <property type="protein sequence ID" value="EPE04016.1"/>
    <property type="molecule type" value="Genomic_DNA"/>
</dbReference>
<feature type="region of interest" description="Disordered" evidence="1">
    <location>
        <begin position="1"/>
        <end position="38"/>
    </location>
</feature>
<dbReference type="HOGENOM" id="CLU_2427632_0_0_1"/>
<evidence type="ECO:0000256" key="1">
    <source>
        <dbReference type="SAM" id="MobiDB-lite"/>
    </source>
</evidence>
<protein>
    <submittedName>
        <fullName evidence="2">Uncharacterized protein</fullName>
    </submittedName>
</protein>
<name>S3BX22_OPHP1</name>
<feature type="compositionally biased region" description="Basic residues" evidence="1">
    <location>
        <begin position="11"/>
        <end position="34"/>
    </location>
</feature>
<organism evidence="2 3">
    <name type="scientific">Ophiostoma piceae (strain UAMH 11346)</name>
    <name type="common">Sap stain fungus</name>
    <dbReference type="NCBI Taxonomy" id="1262450"/>
    <lineage>
        <taxon>Eukaryota</taxon>
        <taxon>Fungi</taxon>
        <taxon>Dikarya</taxon>
        <taxon>Ascomycota</taxon>
        <taxon>Pezizomycotina</taxon>
        <taxon>Sordariomycetes</taxon>
        <taxon>Sordariomycetidae</taxon>
        <taxon>Ophiostomatales</taxon>
        <taxon>Ophiostomataceae</taxon>
        <taxon>Ophiostoma</taxon>
    </lineage>
</organism>
<dbReference type="AlphaFoldDB" id="S3BX22"/>
<evidence type="ECO:0000313" key="2">
    <source>
        <dbReference type="EMBL" id="EPE04016.1"/>
    </source>
</evidence>